<dbReference type="STRING" id="6412.T1G721"/>
<feature type="region of interest" description="Disordered" evidence="1">
    <location>
        <begin position="1"/>
        <end position="25"/>
    </location>
</feature>
<protein>
    <recommendedName>
        <fullName evidence="2">Ubinuclein middle domain-containing protein</fullName>
    </recommendedName>
</protein>
<dbReference type="RefSeq" id="XP_009028212.1">
    <property type="nucleotide sequence ID" value="XM_009029964.1"/>
</dbReference>
<dbReference type="InterPro" id="IPR026947">
    <property type="entry name" value="UBN_middle_dom"/>
</dbReference>
<dbReference type="EMBL" id="AMQM01007325">
    <property type="status" value="NOT_ANNOTATED_CDS"/>
    <property type="molecule type" value="Genomic_DNA"/>
</dbReference>
<evidence type="ECO:0000313" key="5">
    <source>
        <dbReference type="Proteomes" id="UP000015101"/>
    </source>
</evidence>
<dbReference type="PANTHER" id="PTHR21669">
    <property type="entry name" value="CAPZ-INTERACTING PROTEIN AND RELATED PROTEINS"/>
    <property type="match status" value="1"/>
</dbReference>
<proteinExistence type="predicted"/>
<dbReference type="Pfam" id="PF14075">
    <property type="entry name" value="UBN_AB"/>
    <property type="match status" value="1"/>
</dbReference>
<evidence type="ECO:0000259" key="2">
    <source>
        <dbReference type="Pfam" id="PF14075"/>
    </source>
</evidence>
<dbReference type="OrthoDB" id="68076at2759"/>
<dbReference type="EMBL" id="KB097599">
    <property type="protein sequence ID" value="ESN93593.1"/>
    <property type="molecule type" value="Genomic_DNA"/>
</dbReference>
<dbReference type="CTD" id="20216868"/>
<feature type="compositionally biased region" description="Acidic residues" evidence="1">
    <location>
        <begin position="1"/>
        <end position="10"/>
    </location>
</feature>
<evidence type="ECO:0000313" key="3">
    <source>
        <dbReference type="EMBL" id="ESN93593.1"/>
    </source>
</evidence>
<dbReference type="GeneID" id="20216868"/>
<feature type="compositionally biased region" description="Basic and acidic residues" evidence="1">
    <location>
        <begin position="16"/>
        <end position="25"/>
    </location>
</feature>
<dbReference type="eggNOG" id="KOG4786">
    <property type="taxonomic scope" value="Eukaryota"/>
</dbReference>
<reference evidence="3 5" key="2">
    <citation type="journal article" date="2013" name="Nature">
        <title>Insights into bilaterian evolution from three spiralian genomes.</title>
        <authorList>
            <person name="Simakov O."/>
            <person name="Marletaz F."/>
            <person name="Cho S.J."/>
            <person name="Edsinger-Gonzales E."/>
            <person name="Havlak P."/>
            <person name="Hellsten U."/>
            <person name="Kuo D.H."/>
            <person name="Larsson T."/>
            <person name="Lv J."/>
            <person name="Arendt D."/>
            <person name="Savage R."/>
            <person name="Osoegawa K."/>
            <person name="de Jong P."/>
            <person name="Grimwood J."/>
            <person name="Chapman J.A."/>
            <person name="Shapiro H."/>
            <person name="Aerts A."/>
            <person name="Otillar R.P."/>
            <person name="Terry A.Y."/>
            <person name="Boore J.L."/>
            <person name="Grigoriev I.V."/>
            <person name="Lindberg D.R."/>
            <person name="Seaver E.C."/>
            <person name="Weisblat D.A."/>
            <person name="Putnam N.H."/>
            <person name="Rokhsar D.S."/>
        </authorList>
    </citation>
    <scope>NUCLEOTIDE SEQUENCE</scope>
</reference>
<reference evidence="4" key="3">
    <citation type="submission" date="2015-06" db="UniProtKB">
        <authorList>
            <consortium name="EnsemblMetazoa"/>
        </authorList>
    </citation>
    <scope>IDENTIFICATION</scope>
</reference>
<sequence>MTSGDDDDNNNNENDALNRSDSDKLKRIMAPRKKFPWTSEIRELLCDVVQLRLVHYNMSRIKSQTADEHIRQFLDAEVKNLWPPGWMQTRILYKESKVVHQRLTSADS</sequence>
<dbReference type="KEGG" id="hro:HELRODRAFT_88379"/>
<organism evidence="4 5">
    <name type="scientific">Helobdella robusta</name>
    <name type="common">Californian leech</name>
    <dbReference type="NCBI Taxonomy" id="6412"/>
    <lineage>
        <taxon>Eukaryota</taxon>
        <taxon>Metazoa</taxon>
        <taxon>Spiralia</taxon>
        <taxon>Lophotrochozoa</taxon>
        <taxon>Annelida</taxon>
        <taxon>Clitellata</taxon>
        <taxon>Hirudinea</taxon>
        <taxon>Rhynchobdellida</taxon>
        <taxon>Glossiphoniidae</taxon>
        <taxon>Helobdella</taxon>
    </lineage>
</organism>
<gene>
    <name evidence="4" type="primary">20216868</name>
    <name evidence="3" type="ORF">HELRODRAFT_88379</name>
</gene>
<dbReference type="InParanoid" id="T1G721"/>
<dbReference type="AlphaFoldDB" id="T1G721"/>
<reference evidence="5" key="1">
    <citation type="submission" date="2012-12" db="EMBL/GenBank/DDBJ databases">
        <authorList>
            <person name="Hellsten U."/>
            <person name="Grimwood J."/>
            <person name="Chapman J.A."/>
            <person name="Shapiro H."/>
            <person name="Aerts A."/>
            <person name="Otillar R.P."/>
            <person name="Terry A.Y."/>
            <person name="Boore J.L."/>
            <person name="Simakov O."/>
            <person name="Marletaz F."/>
            <person name="Cho S.-J."/>
            <person name="Edsinger-Gonzales E."/>
            <person name="Havlak P."/>
            <person name="Kuo D.-H."/>
            <person name="Larsson T."/>
            <person name="Lv J."/>
            <person name="Arendt D."/>
            <person name="Savage R."/>
            <person name="Osoegawa K."/>
            <person name="de Jong P."/>
            <person name="Lindberg D.R."/>
            <person name="Seaver E.C."/>
            <person name="Weisblat D.A."/>
            <person name="Putnam N.H."/>
            <person name="Grigoriev I.V."/>
            <person name="Rokhsar D.S."/>
        </authorList>
    </citation>
    <scope>NUCLEOTIDE SEQUENCE</scope>
</reference>
<dbReference type="HOGENOM" id="CLU_2199790_0_0_1"/>
<evidence type="ECO:0000256" key="1">
    <source>
        <dbReference type="SAM" id="MobiDB-lite"/>
    </source>
</evidence>
<evidence type="ECO:0000313" key="4">
    <source>
        <dbReference type="EnsemblMetazoa" id="HelroP88379"/>
    </source>
</evidence>
<keyword evidence="5" id="KW-1185">Reference proteome</keyword>
<dbReference type="Proteomes" id="UP000015101">
    <property type="component" value="Unassembled WGS sequence"/>
</dbReference>
<dbReference type="PANTHER" id="PTHR21669:SF28">
    <property type="entry name" value="YEMANUCLEIN"/>
    <property type="match status" value="1"/>
</dbReference>
<feature type="domain" description="Ubinuclein middle" evidence="2">
    <location>
        <begin position="11"/>
        <end position="94"/>
    </location>
</feature>
<name>T1G721_HELRO</name>
<dbReference type="EnsemblMetazoa" id="HelroT88379">
    <property type="protein sequence ID" value="HelroP88379"/>
    <property type="gene ID" value="HelroG88379"/>
</dbReference>
<accession>T1G721</accession>